<dbReference type="EMBL" id="CP002959">
    <property type="protein sequence ID" value="AFM11873.1"/>
    <property type="molecule type" value="Genomic_DNA"/>
</dbReference>
<dbReference type="SUPFAM" id="SSF52096">
    <property type="entry name" value="ClpP/crotonase"/>
    <property type="match status" value="1"/>
</dbReference>
<dbReference type="PANTHER" id="PTHR11941:SF54">
    <property type="entry name" value="ENOYL-COA HYDRATASE, MITOCHONDRIAL"/>
    <property type="match status" value="1"/>
</dbReference>
<reference evidence="1 2" key="1">
    <citation type="submission" date="2012-06" db="EMBL/GenBank/DDBJ databases">
        <title>The complete chromosome of genome of Turneriella parva DSM 21527.</title>
        <authorList>
            <consortium name="US DOE Joint Genome Institute (JGI-PGF)"/>
            <person name="Lucas S."/>
            <person name="Han J."/>
            <person name="Lapidus A."/>
            <person name="Bruce D."/>
            <person name="Goodwin L."/>
            <person name="Pitluck S."/>
            <person name="Peters L."/>
            <person name="Kyrpides N."/>
            <person name="Mavromatis K."/>
            <person name="Ivanova N."/>
            <person name="Mikhailova N."/>
            <person name="Chertkov O."/>
            <person name="Detter J.C."/>
            <person name="Tapia R."/>
            <person name="Han C."/>
            <person name="Land M."/>
            <person name="Hauser L."/>
            <person name="Markowitz V."/>
            <person name="Cheng J.-F."/>
            <person name="Hugenholtz P."/>
            <person name="Woyke T."/>
            <person name="Wu D."/>
            <person name="Gronow S."/>
            <person name="Wellnitz S."/>
            <person name="Brambilla E."/>
            <person name="Klenk H.-P."/>
            <person name="Eisen J.A."/>
        </authorList>
    </citation>
    <scope>NUCLEOTIDE SEQUENCE [LARGE SCALE GENOMIC DNA]</scope>
    <source>
        <strain evidence="2">ATCC BAA-1111 / DSM 21527 / NCTC 11395 / H</strain>
    </source>
</reference>
<dbReference type="Pfam" id="PF00378">
    <property type="entry name" value="ECH_1"/>
    <property type="match status" value="1"/>
</dbReference>
<dbReference type="KEGG" id="tpx:Turpa_1225"/>
<dbReference type="AlphaFoldDB" id="I4B3L6"/>
<protein>
    <submittedName>
        <fullName evidence="1">Enoyl-CoA hydratase/isomerase</fullName>
    </submittedName>
</protein>
<dbReference type="PANTHER" id="PTHR11941">
    <property type="entry name" value="ENOYL-COA HYDRATASE-RELATED"/>
    <property type="match status" value="1"/>
</dbReference>
<dbReference type="InterPro" id="IPR029045">
    <property type="entry name" value="ClpP/crotonase-like_dom_sf"/>
</dbReference>
<dbReference type="Proteomes" id="UP000006048">
    <property type="component" value="Chromosome"/>
</dbReference>
<dbReference type="GO" id="GO:0006635">
    <property type="term" value="P:fatty acid beta-oxidation"/>
    <property type="evidence" value="ECO:0007669"/>
    <property type="project" value="TreeGrafter"/>
</dbReference>
<accession>I4B3L6</accession>
<dbReference type="HOGENOM" id="CLU_009834_7_5_12"/>
<dbReference type="GO" id="GO:0003824">
    <property type="term" value="F:catalytic activity"/>
    <property type="evidence" value="ECO:0007669"/>
    <property type="project" value="UniProtKB-ARBA"/>
</dbReference>
<sequence length="272" mass="30235">MGPGMSAVIDTGRPAGVFTCLTTAVKDHIGYIRLQSGEQNAFNDRSLEEIIAAHDLMEKDPDVWGVIFTSANETVFSTGLDAGFMLSLAREQKLDMFRLLFAATRRIYAFAKPELVLLPGHAFAAGAVLAMAADWRFMAEGKGRMAFPEVMLGISMPEAMIRMIASQVGEHNMSALIQTGDMFKAEDCLRYGVVNELVPPAELQTHGEKFMRRLFLKPLAGIRAVKRNLRRENLKFFDNDPSLDAFVELMGENFEEALRAGVEGRRPKFQNP</sequence>
<dbReference type="Gene3D" id="3.90.226.10">
    <property type="entry name" value="2-enoyl-CoA Hydratase, Chain A, domain 1"/>
    <property type="match status" value="1"/>
</dbReference>
<evidence type="ECO:0000313" key="1">
    <source>
        <dbReference type="EMBL" id="AFM11873.1"/>
    </source>
</evidence>
<dbReference type="InterPro" id="IPR001753">
    <property type="entry name" value="Enoyl-CoA_hydra/iso"/>
</dbReference>
<keyword evidence="2" id="KW-1185">Reference proteome</keyword>
<name>I4B3L6_TURPD</name>
<dbReference type="CDD" id="cd06558">
    <property type="entry name" value="crotonase-like"/>
    <property type="match status" value="1"/>
</dbReference>
<evidence type="ECO:0000313" key="2">
    <source>
        <dbReference type="Proteomes" id="UP000006048"/>
    </source>
</evidence>
<dbReference type="STRING" id="869212.Turpa_1225"/>
<gene>
    <name evidence="1" type="ordered locus">Turpa_1225</name>
</gene>
<proteinExistence type="predicted"/>
<organism evidence="1 2">
    <name type="scientific">Turneriella parva (strain ATCC BAA-1111 / DSM 21527 / NCTC 11395 / H)</name>
    <name type="common">Leptospira parva</name>
    <dbReference type="NCBI Taxonomy" id="869212"/>
    <lineage>
        <taxon>Bacteria</taxon>
        <taxon>Pseudomonadati</taxon>
        <taxon>Spirochaetota</taxon>
        <taxon>Spirochaetia</taxon>
        <taxon>Leptospirales</taxon>
        <taxon>Leptospiraceae</taxon>
        <taxon>Turneriella</taxon>
    </lineage>
</organism>